<name>A0A378J4G6_9GAMM</name>
<accession>A0A378J4G6</accession>
<evidence type="ECO:0000313" key="2">
    <source>
        <dbReference type="EMBL" id="STX42148.1"/>
    </source>
</evidence>
<evidence type="ECO:0000313" key="1">
    <source>
        <dbReference type="EMBL" id="KTD05813.1"/>
    </source>
</evidence>
<reference evidence="1 3" key="1">
    <citation type="submission" date="2015-11" db="EMBL/GenBank/DDBJ databases">
        <title>Genomic analysis of 38 Legionella species identifies large and diverse effector repertoires.</title>
        <authorList>
            <person name="Burstein D."/>
            <person name="Amaro F."/>
            <person name="Zusman T."/>
            <person name="Lifshitz Z."/>
            <person name="Cohen O."/>
            <person name="Gilbert J.A."/>
            <person name="Pupko T."/>
            <person name="Shuman H.A."/>
            <person name="Segal G."/>
        </authorList>
    </citation>
    <scope>NUCLEOTIDE SEQUENCE [LARGE SCALE GENOMIC DNA]</scope>
    <source>
        <strain evidence="1 3">Lyon 8420412</strain>
    </source>
</reference>
<dbReference type="InterPro" id="IPR026988">
    <property type="entry name" value="YaaC-like"/>
</dbReference>
<sequence>MRDVWSRLLNFQSHDLIKKLYKIKHNRTLNANKIKQISSNFIQAREYFRNYEQASYSVQPLLLYYGILSLSRGLILFLGDGITEAAMKQGHGLNTIQWSEILSNGLKSIEKLEVKTCGGTFLELIEATTNKSYLRHNSSGVNNHQQYSSPSVGQILNLDGLLRTVPDLMEEYSGWRGTPPLLFPISELKDEGAELNIKIPNRKYITEENLMKLFGHNARITSPDQKNNYFTVSTSNKNLYLTQKFIDNFHIGQVFIGQGVTKEANLSVLCTFFCLSYYLGMLCRYFPSIWLSSEQTTQGDSVYPLIKKSLSLMFNYYPILINDFLNTEPYEFEI</sequence>
<dbReference type="EMBL" id="UGOB01000001">
    <property type="protein sequence ID" value="STX42148.1"/>
    <property type="molecule type" value="Genomic_DNA"/>
</dbReference>
<dbReference type="EMBL" id="LNYE01000029">
    <property type="protein sequence ID" value="KTD05813.1"/>
    <property type="molecule type" value="Genomic_DNA"/>
</dbReference>
<reference evidence="2 4" key="2">
    <citation type="submission" date="2018-06" db="EMBL/GenBank/DDBJ databases">
        <authorList>
            <consortium name="Pathogen Informatics"/>
            <person name="Doyle S."/>
        </authorList>
    </citation>
    <scope>NUCLEOTIDE SEQUENCE [LARGE SCALE GENOMIC DNA]</scope>
    <source>
        <strain evidence="2 4">NCTC12388</strain>
    </source>
</reference>
<gene>
    <name evidence="1" type="ORF">Lgra_2590</name>
    <name evidence="2" type="ORF">NCTC12388_00542</name>
</gene>
<organism evidence="2 4">
    <name type="scientific">Legionella gratiana</name>
    <dbReference type="NCBI Taxonomy" id="45066"/>
    <lineage>
        <taxon>Bacteria</taxon>
        <taxon>Pseudomonadati</taxon>
        <taxon>Pseudomonadota</taxon>
        <taxon>Gammaproteobacteria</taxon>
        <taxon>Legionellales</taxon>
        <taxon>Legionellaceae</taxon>
        <taxon>Legionella</taxon>
    </lineage>
</organism>
<keyword evidence="3" id="KW-1185">Reference proteome</keyword>
<dbReference type="AlphaFoldDB" id="A0A378J4G6"/>
<evidence type="ECO:0000313" key="4">
    <source>
        <dbReference type="Proteomes" id="UP000254476"/>
    </source>
</evidence>
<protein>
    <submittedName>
        <fullName evidence="2">Uncharacterized protein</fullName>
    </submittedName>
</protein>
<proteinExistence type="predicted"/>
<evidence type="ECO:0000313" key="3">
    <source>
        <dbReference type="Proteomes" id="UP000054691"/>
    </source>
</evidence>
<dbReference type="Pfam" id="PF14175">
    <property type="entry name" value="YaaC"/>
    <property type="match status" value="1"/>
</dbReference>
<dbReference type="OrthoDB" id="1419607at2"/>
<dbReference type="Proteomes" id="UP000054691">
    <property type="component" value="Unassembled WGS sequence"/>
</dbReference>
<dbReference type="Proteomes" id="UP000254476">
    <property type="component" value="Unassembled WGS sequence"/>
</dbReference>